<feature type="region of interest" description="Disordered" evidence="1">
    <location>
        <begin position="123"/>
        <end position="145"/>
    </location>
</feature>
<reference evidence="2 3" key="1">
    <citation type="submission" date="2014-03" db="EMBL/GenBank/DDBJ databases">
        <title>Genomics of Bifidobacteria.</title>
        <authorList>
            <person name="Ventura M."/>
            <person name="Milani C."/>
            <person name="Lugli G.A."/>
        </authorList>
    </citation>
    <scope>NUCLEOTIDE SEQUENCE [LARGE SCALE GENOMIC DNA]</scope>
    <source>
        <strain evidence="2 3">LMG 10738</strain>
    </source>
</reference>
<accession>A0A087AFG4</accession>
<dbReference type="EMBL" id="JGYV01000033">
    <property type="protein sequence ID" value="KFI57514.1"/>
    <property type="molecule type" value="Genomic_DNA"/>
</dbReference>
<protein>
    <submittedName>
        <fullName evidence="2">Uncharacterized protein</fullName>
    </submittedName>
</protein>
<feature type="region of interest" description="Disordered" evidence="1">
    <location>
        <begin position="1"/>
        <end position="59"/>
    </location>
</feature>
<evidence type="ECO:0000256" key="1">
    <source>
        <dbReference type="SAM" id="MobiDB-lite"/>
    </source>
</evidence>
<proteinExistence type="predicted"/>
<keyword evidence="3" id="KW-1185">Reference proteome</keyword>
<evidence type="ECO:0000313" key="2">
    <source>
        <dbReference type="EMBL" id="KFI57514.1"/>
    </source>
</evidence>
<gene>
    <name evidence="2" type="ORF">BCUN_1862</name>
</gene>
<dbReference type="Proteomes" id="UP000029067">
    <property type="component" value="Unassembled WGS sequence"/>
</dbReference>
<comment type="caution">
    <text evidence="2">The sequence shown here is derived from an EMBL/GenBank/DDBJ whole genome shotgun (WGS) entry which is preliminary data.</text>
</comment>
<sequence length="145" mass="15666">MESPGSITGKPRFNNVRDTSKPPTVAVRDRESNTNGVPYTGWEHCNHSPVPSTTKSTPFGIGPFTVNTGYARDEPSLRKVTWLGRSTLSVRIYVNGYRSPVTPASVSANTDVELFASPVHHVNNPGPYDKPDPSPSTPCASICPE</sequence>
<name>A0A087AFG4_9BIFI</name>
<dbReference type="STRING" id="1688.BCUN_1862"/>
<organism evidence="2 3">
    <name type="scientific">Bifidobacterium cuniculi</name>
    <dbReference type="NCBI Taxonomy" id="1688"/>
    <lineage>
        <taxon>Bacteria</taxon>
        <taxon>Bacillati</taxon>
        <taxon>Actinomycetota</taxon>
        <taxon>Actinomycetes</taxon>
        <taxon>Bifidobacteriales</taxon>
        <taxon>Bifidobacteriaceae</taxon>
        <taxon>Bifidobacterium</taxon>
    </lineage>
</organism>
<evidence type="ECO:0000313" key="3">
    <source>
        <dbReference type="Proteomes" id="UP000029067"/>
    </source>
</evidence>
<dbReference type="AlphaFoldDB" id="A0A087AFG4"/>